<dbReference type="EMBL" id="BGPR01000604">
    <property type="protein sequence ID" value="GBM28161.1"/>
    <property type="molecule type" value="Genomic_DNA"/>
</dbReference>
<dbReference type="Pfam" id="PF03184">
    <property type="entry name" value="DDE_1"/>
    <property type="match status" value="1"/>
</dbReference>
<dbReference type="Pfam" id="PF02793">
    <property type="entry name" value="HRM"/>
    <property type="match status" value="1"/>
</dbReference>
<dbReference type="GO" id="GO:0016020">
    <property type="term" value="C:membrane"/>
    <property type="evidence" value="ECO:0007669"/>
    <property type="project" value="InterPro"/>
</dbReference>
<dbReference type="GO" id="GO:0003677">
    <property type="term" value="F:DNA binding"/>
    <property type="evidence" value="ECO:0007669"/>
    <property type="project" value="TreeGrafter"/>
</dbReference>
<proteinExistence type="predicted"/>
<accession>A0A4Y2EH68</accession>
<dbReference type="PANTHER" id="PTHR19303:SF16">
    <property type="entry name" value="JERKY PROTEIN HOMOLOG-LIKE"/>
    <property type="match status" value="1"/>
</dbReference>
<dbReference type="SUPFAM" id="SSF111418">
    <property type="entry name" value="Hormone receptor domain"/>
    <property type="match status" value="1"/>
</dbReference>
<dbReference type="InterPro" id="IPR050863">
    <property type="entry name" value="CenT-Element_Derived"/>
</dbReference>
<evidence type="ECO:0000313" key="4">
    <source>
        <dbReference type="Proteomes" id="UP000499080"/>
    </source>
</evidence>
<feature type="signal peptide" evidence="1">
    <location>
        <begin position="1"/>
        <end position="18"/>
    </location>
</feature>
<dbReference type="PANTHER" id="PTHR19303">
    <property type="entry name" value="TRANSPOSON"/>
    <property type="match status" value="1"/>
</dbReference>
<dbReference type="InterPro" id="IPR036445">
    <property type="entry name" value="GPCR_2_extracell_dom_sf"/>
</dbReference>
<keyword evidence="1" id="KW-0732">Signal</keyword>
<name>A0A4Y2EH68_ARAVE</name>
<feature type="chain" id="PRO_5021384568" evidence="1">
    <location>
        <begin position="19"/>
        <end position="296"/>
    </location>
</feature>
<evidence type="ECO:0000256" key="1">
    <source>
        <dbReference type="SAM" id="SignalP"/>
    </source>
</evidence>
<dbReference type="Proteomes" id="UP000499080">
    <property type="component" value="Unassembled WGS sequence"/>
</dbReference>
<dbReference type="AlphaFoldDB" id="A0A4Y2EH68"/>
<comment type="caution">
    <text evidence="3">The sequence shown here is derived from an EMBL/GenBank/DDBJ whole genome shotgun (WGS) entry which is preliminary data.</text>
</comment>
<dbReference type="Gene3D" id="4.10.1240.10">
    <property type="entry name" value="GPCR, family 2, extracellular hormone receptor domain"/>
    <property type="match status" value="1"/>
</dbReference>
<dbReference type="PROSITE" id="PS50227">
    <property type="entry name" value="G_PROTEIN_RECEP_F2_3"/>
    <property type="match status" value="1"/>
</dbReference>
<dbReference type="InterPro" id="IPR001879">
    <property type="entry name" value="GPCR_2_extracellular_dom"/>
</dbReference>
<protein>
    <submittedName>
        <fullName evidence="3">Jerky</fullName>
    </submittedName>
</protein>
<gene>
    <name evidence="3" type="primary">JRK_60</name>
    <name evidence="3" type="ORF">AVEN_224212_1</name>
</gene>
<keyword evidence="4" id="KW-1185">Reference proteome</keyword>
<reference evidence="3 4" key="1">
    <citation type="journal article" date="2019" name="Sci. Rep.">
        <title>Orb-weaving spider Araneus ventricosus genome elucidates the spidroin gene catalogue.</title>
        <authorList>
            <person name="Kono N."/>
            <person name="Nakamura H."/>
            <person name="Ohtoshi R."/>
            <person name="Moran D.A.P."/>
            <person name="Shinohara A."/>
            <person name="Yoshida Y."/>
            <person name="Fujiwara M."/>
            <person name="Mori M."/>
            <person name="Tomita M."/>
            <person name="Arakawa K."/>
        </authorList>
    </citation>
    <scope>NUCLEOTIDE SEQUENCE [LARGE SCALE GENOMIC DNA]</scope>
</reference>
<dbReference type="GO" id="GO:0005634">
    <property type="term" value="C:nucleus"/>
    <property type="evidence" value="ECO:0007669"/>
    <property type="project" value="TreeGrafter"/>
</dbReference>
<sequence length="296" mass="33754">MLALFAFIYFQRFFQCEGSSIITTVENPDARCRNERQIYLPYEAFRSDACARCYKYMPPVAFSFKLHYTKELGTLCDPRVNTTHYVDPLNVSEMILNTFTEESFAEKWISCCRAAWDCCNTMATAPTLFKDTLYCPRTWDGWQCWPDTQAGKMADLPCQEHIYFENGPPSCTTNQNSAEKYKDEFDKIVADNDLTPEQIYNADETGLLWKCLPTSTLAGRGEKAAKGLKKNKDRLTVLLCANASGNHRVTPFVIGKSAKPRAFKNVTHLPVQYKAQSNAWMTAALFKDWFFSPLCA</sequence>
<evidence type="ECO:0000259" key="2">
    <source>
        <dbReference type="PROSITE" id="PS50227"/>
    </source>
</evidence>
<organism evidence="3 4">
    <name type="scientific">Araneus ventricosus</name>
    <name type="common">Orbweaver spider</name>
    <name type="synonym">Epeira ventricosa</name>
    <dbReference type="NCBI Taxonomy" id="182803"/>
    <lineage>
        <taxon>Eukaryota</taxon>
        <taxon>Metazoa</taxon>
        <taxon>Ecdysozoa</taxon>
        <taxon>Arthropoda</taxon>
        <taxon>Chelicerata</taxon>
        <taxon>Arachnida</taxon>
        <taxon>Araneae</taxon>
        <taxon>Araneomorphae</taxon>
        <taxon>Entelegynae</taxon>
        <taxon>Araneoidea</taxon>
        <taxon>Araneidae</taxon>
        <taxon>Araneus</taxon>
    </lineage>
</organism>
<dbReference type="InterPro" id="IPR004875">
    <property type="entry name" value="DDE_SF_endonuclease_dom"/>
</dbReference>
<dbReference type="GO" id="GO:0004930">
    <property type="term" value="F:G protein-coupled receptor activity"/>
    <property type="evidence" value="ECO:0007669"/>
    <property type="project" value="InterPro"/>
</dbReference>
<dbReference type="OrthoDB" id="16753at2759"/>
<feature type="domain" description="G-protein coupled receptors family 2 profile 1" evidence="2">
    <location>
        <begin position="117"/>
        <end position="174"/>
    </location>
</feature>
<evidence type="ECO:0000313" key="3">
    <source>
        <dbReference type="EMBL" id="GBM28161.1"/>
    </source>
</evidence>